<name>A0A0E4BVP1_9BRAD</name>
<evidence type="ECO:0000313" key="2">
    <source>
        <dbReference type="Proteomes" id="UP000063308"/>
    </source>
</evidence>
<evidence type="ECO:0000313" key="1">
    <source>
        <dbReference type="EMBL" id="BAR61342.1"/>
    </source>
</evidence>
<dbReference type="Proteomes" id="UP000063308">
    <property type="component" value="Chromosome"/>
</dbReference>
<accession>A0A0E4BVP1</accession>
<gene>
    <name evidence="1" type="ORF">NK6_8193</name>
</gene>
<dbReference type="EMBL" id="AP014685">
    <property type="protein sequence ID" value="BAR61342.1"/>
    <property type="molecule type" value="Genomic_DNA"/>
</dbReference>
<sequence length="52" mass="5577">MRREQAASGAALAEPRTGGAVAIAGKLKYRRLSARANPNRLSLRQTDGRQGK</sequence>
<protein>
    <submittedName>
        <fullName evidence="1">Uncharacterized protein</fullName>
    </submittedName>
</protein>
<proteinExistence type="predicted"/>
<organism evidence="1 2">
    <name type="scientific">Bradyrhizobium diazoefficiens</name>
    <dbReference type="NCBI Taxonomy" id="1355477"/>
    <lineage>
        <taxon>Bacteria</taxon>
        <taxon>Pseudomonadati</taxon>
        <taxon>Pseudomonadota</taxon>
        <taxon>Alphaproteobacteria</taxon>
        <taxon>Hyphomicrobiales</taxon>
        <taxon>Nitrobacteraceae</taxon>
        <taxon>Bradyrhizobium</taxon>
    </lineage>
</organism>
<reference evidence="1 2" key="1">
    <citation type="submission" date="2014-11" db="EMBL/GenBank/DDBJ databases">
        <title>Symbiosis island explosion on the genome of extra-slow-growing strains of soybean bradyrhizobia with massive insertion sequences.</title>
        <authorList>
            <person name="Iida T."/>
            <person name="Minamisawa K."/>
        </authorList>
    </citation>
    <scope>NUCLEOTIDE SEQUENCE [LARGE SCALE GENOMIC DNA]</scope>
    <source>
        <strain evidence="1 2">NK6</strain>
    </source>
</reference>
<dbReference type="AlphaFoldDB" id="A0A0E4BVP1"/>